<name>W7TTG3_9STRA</name>
<organism evidence="3 4">
    <name type="scientific">Nannochloropsis gaditana</name>
    <dbReference type="NCBI Taxonomy" id="72520"/>
    <lineage>
        <taxon>Eukaryota</taxon>
        <taxon>Sar</taxon>
        <taxon>Stramenopiles</taxon>
        <taxon>Ochrophyta</taxon>
        <taxon>Eustigmatophyceae</taxon>
        <taxon>Eustigmatales</taxon>
        <taxon>Monodopsidaceae</taxon>
        <taxon>Nannochloropsis</taxon>
    </lineage>
</organism>
<evidence type="ECO:0000256" key="2">
    <source>
        <dbReference type="SAM" id="Phobius"/>
    </source>
</evidence>
<keyword evidence="4" id="KW-1185">Reference proteome</keyword>
<keyword evidence="2" id="KW-0472">Membrane</keyword>
<keyword evidence="2" id="KW-1133">Transmembrane helix</keyword>
<reference evidence="3 4" key="1">
    <citation type="journal article" date="2014" name="Mol. Plant">
        <title>Chromosome Scale Genome Assembly and Transcriptome Profiling of Nannochloropsis gaditana in Nitrogen Depletion.</title>
        <authorList>
            <person name="Corteggiani Carpinelli E."/>
            <person name="Telatin A."/>
            <person name="Vitulo N."/>
            <person name="Forcato C."/>
            <person name="D'Angelo M."/>
            <person name="Schiavon R."/>
            <person name="Vezzi A."/>
            <person name="Giacometti G.M."/>
            <person name="Morosinotto T."/>
            <person name="Valle G."/>
        </authorList>
    </citation>
    <scope>NUCLEOTIDE SEQUENCE [LARGE SCALE GENOMIC DNA]</scope>
    <source>
        <strain evidence="3 4">B-31</strain>
    </source>
</reference>
<feature type="compositionally biased region" description="Basic and acidic residues" evidence="1">
    <location>
        <begin position="180"/>
        <end position="208"/>
    </location>
</feature>
<keyword evidence="2" id="KW-0812">Transmembrane</keyword>
<evidence type="ECO:0000256" key="1">
    <source>
        <dbReference type="SAM" id="MobiDB-lite"/>
    </source>
</evidence>
<dbReference type="EMBL" id="AZIL01000606">
    <property type="protein sequence ID" value="EWM26833.1"/>
    <property type="molecule type" value="Genomic_DNA"/>
</dbReference>
<accession>W7TTG3</accession>
<evidence type="ECO:0008006" key="5">
    <source>
        <dbReference type="Google" id="ProtNLM"/>
    </source>
</evidence>
<protein>
    <recommendedName>
        <fullName evidence="5">Transmembrane protein</fullName>
    </recommendedName>
</protein>
<evidence type="ECO:0000313" key="4">
    <source>
        <dbReference type="Proteomes" id="UP000019335"/>
    </source>
</evidence>
<dbReference type="AlphaFoldDB" id="W7TTG3"/>
<proteinExistence type="predicted"/>
<sequence>MFEVHGLWPVVHLGIAGAIFALFLVCLVQLWYRYFRQRGVGSEIPVQYTELPQRHGHARFDLSDARCDEGHFIDEVGEDEEYGEDIFDALYGDEEEEEFRGGAKRRPDDGRRLFGGRRDQGIFSSFPTPRPPRRNAATTVPTRGDVDCADVSETKSVAKYTEKSRPEPARDHGGLSQGGGKEKRGEEEHDTSGRISERNGVEGEKGDLEAALVEQEGSV</sequence>
<gene>
    <name evidence="3" type="ORF">Naga_100018g61</name>
</gene>
<feature type="transmembrane region" description="Helical" evidence="2">
    <location>
        <begin position="6"/>
        <end position="32"/>
    </location>
</feature>
<feature type="compositionally biased region" description="Low complexity" evidence="1">
    <location>
        <begin position="134"/>
        <end position="143"/>
    </location>
</feature>
<feature type="compositionally biased region" description="Basic and acidic residues" evidence="1">
    <location>
        <begin position="99"/>
        <end position="120"/>
    </location>
</feature>
<comment type="caution">
    <text evidence="3">The sequence shown here is derived from an EMBL/GenBank/DDBJ whole genome shotgun (WGS) entry which is preliminary data.</text>
</comment>
<feature type="region of interest" description="Disordered" evidence="1">
    <location>
        <begin position="97"/>
        <end position="219"/>
    </location>
</feature>
<evidence type="ECO:0000313" key="3">
    <source>
        <dbReference type="EMBL" id="EWM26833.1"/>
    </source>
</evidence>
<dbReference type="Proteomes" id="UP000019335">
    <property type="component" value="Chromosome 8"/>
</dbReference>
<feature type="compositionally biased region" description="Basic and acidic residues" evidence="1">
    <location>
        <begin position="160"/>
        <end position="173"/>
    </location>
</feature>